<evidence type="ECO:0008006" key="4">
    <source>
        <dbReference type="Google" id="ProtNLM"/>
    </source>
</evidence>
<evidence type="ECO:0000313" key="3">
    <source>
        <dbReference type="Proteomes" id="UP000664991"/>
    </source>
</evidence>
<organism evidence="2 3">
    <name type="scientific">Ovis aries</name>
    <name type="common">Sheep</name>
    <dbReference type="NCBI Taxonomy" id="9940"/>
    <lineage>
        <taxon>Eukaryota</taxon>
        <taxon>Metazoa</taxon>
        <taxon>Chordata</taxon>
        <taxon>Craniata</taxon>
        <taxon>Vertebrata</taxon>
        <taxon>Euteleostomi</taxon>
        <taxon>Mammalia</taxon>
        <taxon>Eutheria</taxon>
        <taxon>Laurasiatheria</taxon>
        <taxon>Artiodactyla</taxon>
        <taxon>Ruminantia</taxon>
        <taxon>Pecora</taxon>
        <taxon>Bovidae</taxon>
        <taxon>Caprinae</taxon>
        <taxon>Ovis</taxon>
    </lineage>
</organism>
<dbReference type="SUPFAM" id="SSF52047">
    <property type="entry name" value="RNI-like"/>
    <property type="match status" value="1"/>
</dbReference>
<dbReference type="PANTHER" id="PTHR24109">
    <property type="entry name" value="LEUCINE-RICH REPEAT-CONTAINING PROTEIN 31"/>
    <property type="match status" value="1"/>
</dbReference>
<dbReference type="InterPro" id="IPR032675">
    <property type="entry name" value="LRR_dom_sf"/>
</dbReference>
<dbReference type="InterPro" id="IPR042419">
    <property type="entry name" value="LRC31"/>
</dbReference>
<dbReference type="Gene3D" id="3.80.10.10">
    <property type="entry name" value="Ribonuclease Inhibitor"/>
    <property type="match status" value="2"/>
</dbReference>
<feature type="compositionally biased region" description="Polar residues" evidence="1">
    <location>
        <begin position="1"/>
        <end position="14"/>
    </location>
</feature>
<comment type="caution">
    <text evidence="2">The sequence shown here is derived from an EMBL/GenBank/DDBJ whole genome shotgun (WGS) entry which is preliminary data.</text>
</comment>
<feature type="region of interest" description="Disordered" evidence="1">
    <location>
        <begin position="1"/>
        <end position="33"/>
    </location>
</feature>
<accession>A0A836D7M2</accession>
<proteinExistence type="predicted"/>
<evidence type="ECO:0000256" key="1">
    <source>
        <dbReference type="SAM" id="MobiDB-lite"/>
    </source>
</evidence>
<evidence type="ECO:0000313" key="2">
    <source>
        <dbReference type="EMBL" id="KAG5216036.1"/>
    </source>
</evidence>
<reference evidence="2 3" key="1">
    <citation type="submission" date="2020-12" db="EMBL/GenBank/DDBJ databases">
        <title>De novo assembly of Tibetan sheep genome.</title>
        <authorList>
            <person name="Li X."/>
        </authorList>
    </citation>
    <scope>NUCLEOTIDE SEQUENCE [LARGE SCALE GENOMIC DNA]</scope>
    <source>
        <tissue evidence="2">Heart</tissue>
    </source>
</reference>
<dbReference type="Proteomes" id="UP000664991">
    <property type="component" value="Unassembled WGS sequence"/>
</dbReference>
<dbReference type="AlphaFoldDB" id="A0A836D7M2"/>
<sequence>MKEKPLSSSGSTVGKGSLEQPVLSTSHRDRGTGSSLHRLFSSCGNRVYSLVAVREALKVLPELEELNLSWNSKVGGNLPLILQTLQEGSKIQTLELVDCTLTSEDGVFVGQLLPRLQNLEVLDLSINRNIGGSLSSIAHGLKSTSNLKVLKLHSCGLSQKSVKLLDAAFRYLCELRTLDLSCNKELGGGFEDTTGLATLEHLEGLDLRQCSLTADDVLSLTQVIPLLASLQELDLSANKEMGSYSENLLSRLRFLPVLKSLIISNCALESETFTALDTNHEYK</sequence>
<dbReference type="PANTHER" id="PTHR24109:SF3">
    <property type="entry name" value="LEUCINE-RICH REPEAT-CONTAINING PROTEIN 31"/>
    <property type="match status" value="1"/>
</dbReference>
<gene>
    <name evidence="2" type="ORF">JEQ12_001612</name>
</gene>
<name>A0A836D7M2_SHEEP</name>
<dbReference type="EMBL" id="JAEMGP010000001">
    <property type="protein sequence ID" value="KAG5216036.1"/>
    <property type="molecule type" value="Genomic_DNA"/>
</dbReference>
<protein>
    <recommendedName>
        <fullName evidence="4">Leucine-rich repeat-containing protein 31</fullName>
    </recommendedName>
</protein>